<dbReference type="AlphaFoldDB" id="A0A7C2UQT4"/>
<dbReference type="CDD" id="cd00757">
    <property type="entry name" value="ThiF_MoeB_HesA_family"/>
    <property type="match status" value="1"/>
</dbReference>
<protein>
    <submittedName>
        <fullName evidence="4">HesA/MoeB/ThiF family protein</fullName>
    </submittedName>
</protein>
<evidence type="ECO:0000259" key="3">
    <source>
        <dbReference type="Pfam" id="PF00899"/>
    </source>
</evidence>
<organism evidence="4">
    <name type="scientific">Fervidicoccus fontis</name>
    <dbReference type="NCBI Taxonomy" id="683846"/>
    <lineage>
        <taxon>Archaea</taxon>
        <taxon>Thermoproteota</taxon>
        <taxon>Thermoprotei</taxon>
        <taxon>Fervidicoccales</taxon>
        <taxon>Fervidicoccaceae</taxon>
        <taxon>Fervidicoccus</taxon>
    </lineage>
</organism>
<dbReference type="Gene3D" id="3.40.50.720">
    <property type="entry name" value="NAD(P)-binding Rossmann-like Domain"/>
    <property type="match status" value="1"/>
</dbReference>
<gene>
    <name evidence="4" type="ORF">ENO36_02575</name>
</gene>
<dbReference type="PANTHER" id="PTHR10953:SF102">
    <property type="entry name" value="ADENYLYLTRANSFERASE AND SULFURTRANSFERASE MOCS3"/>
    <property type="match status" value="1"/>
</dbReference>
<dbReference type="EMBL" id="DSFE01000056">
    <property type="protein sequence ID" value="HEU97725.1"/>
    <property type="molecule type" value="Genomic_DNA"/>
</dbReference>
<name>A0A7C2UQT4_9CREN</name>
<comment type="similarity">
    <text evidence="1">Belongs to the HesA/MoeB/ThiF family.</text>
</comment>
<accession>A0A7C2UQT4</accession>
<dbReference type="GO" id="GO:0004792">
    <property type="term" value="F:thiosulfate-cyanide sulfurtransferase activity"/>
    <property type="evidence" value="ECO:0007669"/>
    <property type="project" value="TreeGrafter"/>
</dbReference>
<sequence length="246" mass="27343">MSYLSEREKQRYSRQIGLIGEEGQSKLSRSTVLVAGVGGLGSAASLYLVAAGIGRLIIVDRDFLELSNLNRQILYSEKDLGRPKVELAAKRLKELRGDVEIVPLKIDVFEDAFEDAVKDSDVIVDGMDNWKARFRINELAVKYRKPFIHAAVGEWYGQLLVVLPGKTPCLHCLFRNAKPPEKPPSIFPPSPGVMGILEAAEAIKILTGRSISVGKLIHIDFLRMEFREIRVARDPNCPVCSKLAES</sequence>
<dbReference type="Pfam" id="PF00899">
    <property type="entry name" value="ThiF"/>
    <property type="match status" value="1"/>
</dbReference>
<dbReference type="GO" id="GO:0008641">
    <property type="term" value="F:ubiquitin-like modifier activating enzyme activity"/>
    <property type="evidence" value="ECO:0007669"/>
    <property type="project" value="InterPro"/>
</dbReference>
<keyword evidence="2" id="KW-0812">Transmembrane</keyword>
<keyword evidence="2" id="KW-0472">Membrane</keyword>
<evidence type="ECO:0000256" key="1">
    <source>
        <dbReference type="ARBA" id="ARBA00009919"/>
    </source>
</evidence>
<dbReference type="FunFam" id="3.40.50.720:FF:000080">
    <property type="entry name" value="Thiazole biosynthesis adenylyltransferase ThiF"/>
    <property type="match status" value="1"/>
</dbReference>
<dbReference type="InterPro" id="IPR035985">
    <property type="entry name" value="Ubiquitin-activating_enz"/>
</dbReference>
<reference evidence="4" key="1">
    <citation type="journal article" date="2020" name="mSystems">
        <title>Genome- and Community-Level Interaction Insights into Carbon Utilization and Element Cycling Functions of Hydrothermarchaeota in Hydrothermal Sediment.</title>
        <authorList>
            <person name="Zhou Z."/>
            <person name="Liu Y."/>
            <person name="Xu W."/>
            <person name="Pan J."/>
            <person name="Luo Z.H."/>
            <person name="Li M."/>
        </authorList>
    </citation>
    <scope>NUCLEOTIDE SEQUENCE [LARGE SCALE GENOMIC DNA]</scope>
    <source>
        <strain evidence="4">SpSt-1259</strain>
    </source>
</reference>
<dbReference type="GO" id="GO:0005737">
    <property type="term" value="C:cytoplasm"/>
    <property type="evidence" value="ECO:0007669"/>
    <property type="project" value="TreeGrafter"/>
</dbReference>
<dbReference type="PANTHER" id="PTHR10953">
    <property type="entry name" value="UBIQUITIN-ACTIVATING ENZYME E1"/>
    <property type="match status" value="1"/>
</dbReference>
<feature type="domain" description="THIF-type NAD/FAD binding fold" evidence="3">
    <location>
        <begin position="12"/>
        <end position="239"/>
    </location>
</feature>
<keyword evidence="2" id="KW-1133">Transmembrane helix</keyword>
<dbReference type="Proteomes" id="UP000885664">
    <property type="component" value="Unassembled WGS sequence"/>
</dbReference>
<dbReference type="GO" id="GO:0016779">
    <property type="term" value="F:nucleotidyltransferase activity"/>
    <property type="evidence" value="ECO:0007669"/>
    <property type="project" value="TreeGrafter"/>
</dbReference>
<feature type="transmembrane region" description="Helical" evidence="2">
    <location>
        <begin position="32"/>
        <end position="58"/>
    </location>
</feature>
<comment type="caution">
    <text evidence="4">The sequence shown here is derived from an EMBL/GenBank/DDBJ whole genome shotgun (WGS) entry which is preliminary data.</text>
</comment>
<evidence type="ECO:0000256" key="2">
    <source>
        <dbReference type="SAM" id="Phobius"/>
    </source>
</evidence>
<evidence type="ECO:0000313" key="4">
    <source>
        <dbReference type="EMBL" id="HEU97725.1"/>
    </source>
</evidence>
<dbReference type="InterPro" id="IPR045886">
    <property type="entry name" value="ThiF/MoeB/HesA"/>
</dbReference>
<dbReference type="SUPFAM" id="SSF69572">
    <property type="entry name" value="Activating enzymes of the ubiquitin-like proteins"/>
    <property type="match status" value="1"/>
</dbReference>
<proteinExistence type="inferred from homology"/>
<dbReference type="InterPro" id="IPR000594">
    <property type="entry name" value="ThiF_NAD_FAD-bd"/>
</dbReference>